<name>A0ABS1D9B0_9PROT</name>
<dbReference type="EMBL" id="NRSG01000667">
    <property type="protein sequence ID" value="MBK1662657.1"/>
    <property type="molecule type" value="Genomic_DNA"/>
</dbReference>
<evidence type="ECO:0000313" key="3">
    <source>
        <dbReference type="EMBL" id="MBK1662657.1"/>
    </source>
</evidence>
<organism evidence="3 4">
    <name type="scientific">Paracraurococcus ruber</name>
    <dbReference type="NCBI Taxonomy" id="77675"/>
    <lineage>
        <taxon>Bacteria</taxon>
        <taxon>Pseudomonadati</taxon>
        <taxon>Pseudomonadota</taxon>
        <taxon>Alphaproteobacteria</taxon>
        <taxon>Acetobacterales</taxon>
        <taxon>Roseomonadaceae</taxon>
        <taxon>Paracraurococcus</taxon>
    </lineage>
</organism>
<proteinExistence type="predicted"/>
<evidence type="ECO:0000259" key="2">
    <source>
        <dbReference type="Pfam" id="PF13581"/>
    </source>
</evidence>
<comment type="caution">
    <text evidence="3">The sequence shown here is derived from an EMBL/GenBank/DDBJ whole genome shotgun (WGS) entry which is preliminary data.</text>
</comment>
<dbReference type="SUPFAM" id="SSF55874">
    <property type="entry name" value="ATPase domain of HSP90 chaperone/DNA topoisomerase II/histidine kinase"/>
    <property type="match status" value="1"/>
</dbReference>
<feature type="domain" description="Histidine kinase/HSP90-like ATPase" evidence="2">
    <location>
        <begin position="22"/>
        <end position="89"/>
    </location>
</feature>
<dbReference type="CDD" id="cd16936">
    <property type="entry name" value="HATPase_RsbW-like"/>
    <property type="match status" value="1"/>
</dbReference>
<dbReference type="RefSeq" id="WP_133222348.1">
    <property type="nucleotide sequence ID" value="NZ_NRSG01000667.1"/>
</dbReference>
<feature type="region of interest" description="Disordered" evidence="1">
    <location>
        <begin position="74"/>
        <end position="94"/>
    </location>
</feature>
<dbReference type="InterPro" id="IPR036890">
    <property type="entry name" value="HATPase_C_sf"/>
</dbReference>
<sequence length="94" mass="9744">MLAETFRDLQVTVSIEPIPAPLSVSRMTALVLLVNEAALNAANYAFRPGYDGIFAVSLRPHAGGALRLVVHDDGPGPVRASAEPPATLPAGARG</sequence>
<dbReference type="Proteomes" id="UP000697995">
    <property type="component" value="Unassembled WGS sequence"/>
</dbReference>
<protein>
    <recommendedName>
        <fullName evidence="2">Histidine kinase/HSP90-like ATPase domain-containing protein</fullName>
    </recommendedName>
</protein>
<dbReference type="InterPro" id="IPR003594">
    <property type="entry name" value="HATPase_dom"/>
</dbReference>
<evidence type="ECO:0000313" key="4">
    <source>
        <dbReference type="Proteomes" id="UP000697995"/>
    </source>
</evidence>
<dbReference type="Pfam" id="PF13581">
    <property type="entry name" value="HATPase_c_2"/>
    <property type="match status" value="1"/>
</dbReference>
<accession>A0ABS1D9B0</accession>
<gene>
    <name evidence="3" type="ORF">CKO45_31275</name>
</gene>
<keyword evidence="4" id="KW-1185">Reference proteome</keyword>
<reference evidence="3 4" key="1">
    <citation type="journal article" date="2020" name="Microorganisms">
        <title>Osmotic Adaptation and Compatible Solute Biosynthesis of Phototrophic Bacteria as Revealed from Genome Analyses.</title>
        <authorList>
            <person name="Imhoff J.F."/>
            <person name="Rahn T."/>
            <person name="Kunzel S."/>
            <person name="Keller A."/>
            <person name="Neulinger S.C."/>
        </authorList>
    </citation>
    <scope>NUCLEOTIDE SEQUENCE [LARGE SCALE GENOMIC DNA]</scope>
    <source>
        <strain evidence="3 4">DSM 15382</strain>
    </source>
</reference>
<dbReference type="Gene3D" id="3.30.565.10">
    <property type="entry name" value="Histidine kinase-like ATPase, C-terminal domain"/>
    <property type="match status" value="1"/>
</dbReference>
<evidence type="ECO:0000256" key="1">
    <source>
        <dbReference type="SAM" id="MobiDB-lite"/>
    </source>
</evidence>